<keyword evidence="1" id="KW-0677">Repeat</keyword>
<dbReference type="GO" id="GO:0016301">
    <property type="term" value="F:kinase activity"/>
    <property type="evidence" value="ECO:0007669"/>
    <property type="project" value="UniProtKB-KW"/>
</dbReference>
<dbReference type="Proteomes" id="UP000276133">
    <property type="component" value="Unassembled WGS sequence"/>
</dbReference>
<feature type="repeat" description="RCC1" evidence="2">
    <location>
        <begin position="176"/>
        <end position="227"/>
    </location>
</feature>
<dbReference type="PROSITE" id="PS50012">
    <property type="entry name" value="RCC1_3"/>
    <property type="match status" value="4"/>
</dbReference>
<dbReference type="EMBL" id="REGN01000002">
    <property type="protein sequence ID" value="RNA45258.1"/>
    <property type="molecule type" value="Genomic_DNA"/>
</dbReference>
<dbReference type="InterPro" id="IPR000408">
    <property type="entry name" value="Reg_chr_condens"/>
</dbReference>
<dbReference type="Gene3D" id="2.130.10.30">
    <property type="entry name" value="Regulator of chromosome condensation 1/beta-lactamase-inhibitor protein II"/>
    <property type="match status" value="1"/>
</dbReference>
<keyword evidence="4" id="KW-1185">Reference proteome</keyword>
<feature type="repeat" description="RCC1" evidence="2">
    <location>
        <begin position="283"/>
        <end position="337"/>
    </location>
</feature>
<accession>A0A3M7TC80</accession>
<dbReference type="AlphaFoldDB" id="A0A3M7TC80"/>
<dbReference type="PRINTS" id="PR00633">
    <property type="entry name" value="RCCNDNSATION"/>
</dbReference>
<dbReference type="PANTHER" id="PTHR22872:SF2">
    <property type="entry name" value="INHIBITOR OF BRUTON TYROSINE KINASE"/>
    <property type="match status" value="1"/>
</dbReference>
<dbReference type="InterPro" id="IPR051625">
    <property type="entry name" value="Signaling_Regulatory_Domain"/>
</dbReference>
<feature type="repeat" description="RCC1" evidence="2">
    <location>
        <begin position="228"/>
        <end position="282"/>
    </location>
</feature>
<evidence type="ECO:0000256" key="2">
    <source>
        <dbReference type="PROSITE-ProRule" id="PRU00235"/>
    </source>
</evidence>
<keyword evidence="3" id="KW-0808">Transferase</keyword>
<dbReference type="STRING" id="10195.A0A3M7TC80"/>
<evidence type="ECO:0000313" key="3">
    <source>
        <dbReference type="EMBL" id="RNA45258.1"/>
    </source>
</evidence>
<proteinExistence type="predicted"/>
<sequence length="463" mass="52579">MILFLKLKTGVQDIVKFKARSHRLEVKYKIIKPQDLPEKKIFVILHYIFKNSLQLTVNQGRYTFYLVYFEIFYFEAFAASITNKNEGFLFNLYLKFTTLLDFFKKVATIATWNGKKSCGHNLDVYSWGSNENYNLGMGHEMKKAHAEMVEFFKKQNIAISQIKMSKFHTVFMTKSGEVYTCGFGMDGRLGHQNELTLVSPKQVEALKSEKITQIEACRNNSYFLTCEGVLYGCGTNEFKQLGQLDVAKSLGPRPISGGRRLKAKMVKNFACSRFHVVLVTTSNEVYTFGLNAGQLGHPSDSMSCVAEPRLISHLNEPDIDISLVACSDGSTVCLQPSKNVIHLFSDYKVRKLYYTKEVGACFVKIKVIGGKLDPMAESELKWIKNLAEPVTIVGLTEKNALFVWREQENSWKSLAWAKNKNFKIVDFDLSNSGVVFCTVQGSCYRAEFKNKLPKMSTSPTKNF</sequence>
<evidence type="ECO:0000313" key="4">
    <source>
        <dbReference type="Proteomes" id="UP000276133"/>
    </source>
</evidence>
<dbReference type="OrthoDB" id="1893551at2759"/>
<organism evidence="3 4">
    <name type="scientific">Brachionus plicatilis</name>
    <name type="common">Marine rotifer</name>
    <name type="synonym">Brachionus muelleri</name>
    <dbReference type="NCBI Taxonomy" id="10195"/>
    <lineage>
        <taxon>Eukaryota</taxon>
        <taxon>Metazoa</taxon>
        <taxon>Spiralia</taxon>
        <taxon>Gnathifera</taxon>
        <taxon>Rotifera</taxon>
        <taxon>Eurotatoria</taxon>
        <taxon>Monogononta</taxon>
        <taxon>Pseudotrocha</taxon>
        <taxon>Ploima</taxon>
        <taxon>Brachionidae</taxon>
        <taxon>Brachionus</taxon>
    </lineage>
</organism>
<name>A0A3M7TC80_BRAPC</name>
<gene>
    <name evidence="3" type="ORF">BpHYR1_000287</name>
</gene>
<evidence type="ECO:0000256" key="1">
    <source>
        <dbReference type="ARBA" id="ARBA00022737"/>
    </source>
</evidence>
<dbReference type="Pfam" id="PF00415">
    <property type="entry name" value="RCC1"/>
    <property type="match status" value="3"/>
</dbReference>
<keyword evidence="3" id="KW-0418">Kinase</keyword>
<feature type="repeat" description="RCC1" evidence="2">
    <location>
        <begin position="122"/>
        <end position="175"/>
    </location>
</feature>
<dbReference type="InterPro" id="IPR009091">
    <property type="entry name" value="RCC1/BLIP-II"/>
</dbReference>
<dbReference type="PANTHER" id="PTHR22872">
    <property type="entry name" value="BTK-BINDING PROTEIN-RELATED"/>
    <property type="match status" value="1"/>
</dbReference>
<protein>
    <submittedName>
        <fullName evidence="3">Inhibitor of Bruton tyrosine kinase-like</fullName>
    </submittedName>
</protein>
<reference evidence="3 4" key="1">
    <citation type="journal article" date="2018" name="Sci. Rep.">
        <title>Genomic signatures of local adaptation to the degree of environmental predictability in rotifers.</title>
        <authorList>
            <person name="Franch-Gras L."/>
            <person name="Hahn C."/>
            <person name="Garcia-Roger E.M."/>
            <person name="Carmona M.J."/>
            <person name="Serra M."/>
            <person name="Gomez A."/>
        </authorList>
    </citation>
    <scope>NUCLEOTIDE SEQUENCE [LARGE SCALE GENOMIC DNA]</scope>
    <source>
        <strain evidence="3">HYR1</strain>
    </source>
</reference>
<dbReference type="SUPFAM" id="SSF50985">
    <property type="entry name" value="RCC1/BLIP-II"/>
    <property type="match status" value="1"/>
</dbReference>
<comment type="caution">
    <text evidence="3">The sequence shown here is derived from an EMBL/GenBank/DDBJ whole genome shotgun (WGS) entry which is preliminary data.</text>
</comment>